<organism evidence="1 2">
    <name type="scientific">Leuconostoc kimchii</name>
    <dbReference type="NCBI Taxonomy" id="136609"/>
    <lineage>
        <taxon>Bacteria</taxon>
        <taxon>Bacillati</taxon>
        <taxon>Bacillota</taxon>
        <taxon>Bacilli</taxon>
        <taxon>Lactobacillales</taxon>
        <taxon>Lactobacillaceae</taxon>
        <taxon>Leuconostoc</taxon>
    </lineage>
</organism>
<dbReference type="RefSeq" id="WP_013102796.1">
    <property type="nucleotide sequence ID" value="NZ_CP037939.1"/>
</dbReference>
<reference evidence="1 2" key="1">
    <citation type="submission" date="2019-03" db="EMBL/GenBank/DDBJ databases">
        <title>Complete Genome Sequence of Leuconostoc kimchii strain NKJ218 Isolated from Homemade Kimchi.</title>
        <authorList>
            <person name="Jung J.Y."/>
            <person name="Jin H.M."/>
            <person name="Jung J.-W."/>
            <person name="Lee S.-Y."/>
            <person name="Ryu B.-G."/>
            <person name="Han S.-S."/>
            <person name="Kang H.K."/>
            <person name="Choi H.W."/>
            <person name="Chung E.J."/>
            <person name="Choi K.-M."/>
        </authorList>
    </citation>
    <scope>NUCLEOTIDE SEQUENCE [LARGE SCALE GENOMIC DNA]</scope>
    <source>
        <strain evidence="1 2">NKJ218</strain>
    </source>
</reference>
<evidence type="ECO:0000313" key="2">
    <source>
        <dbReference type="Proteomes" id="UP000295756"/>
    </source>
</evidence>
<accession>A0ABX5SI14</accession>
<proteinExistence type="predicted"/>
<name>A0ABX5SI14_9LACO</name>
<evidence type="ECO:0000313" key="1">
    <source>
        <dbReference type="EMBL" id="QBR46713.1"/>
    </source>
</evidence>
<gene>
    <name evidence="1" type="ORF">EW139_00685</name>
</gene>
<dbReference type="EMBL" id="CP037939">
    <property type="protein sequence ID" value="QBR46713.1"/>
    <property type="molecule type" value="Genomic_DNA"/>
</dbReference>
<keyword evidence="2" id="KW-1185">Reference proteome</keyword>
<sequence length="184" mass="21628">MTNYNKNELKNYIVKEIDDQKNADFGTIFIKELQPKCGKSITEEMDAIEFKKLTKFSVNELKKFNRLLSKKNKYNYIWIGLHDVCDEFIVTVVARTSFRENSNKMGDLFNAYPLRGTMLKIVNEITKMTENTLYHELNKYTTSAIIIPFKIKEDSYSVNDIEIYVRNIVKPYLKAKKIKILNTN</sequence>
<dbReference type="Proteomes" id="UP000295756">
    <property type="component" value="Chromosome"/>
</dbReference>
<protein>
    <submittedName>
        <fullName evidence="1">Uncharacterized protein</fullName>
    </submittedName>
</protein>